<name>A0AA39HPC3_9BILA</name>
<feature type="transmembrane region" description="Helical" evidence="1">
    <location>
        <begin position="160"/>
        <end position="183"/>
    </location>
</feature>
<evidence type="ECO:0000313" key="3">
    <source>
        <dbReference type="Proteomes" id="UP001175271"/>
    </source>
</evidence>
<dbReference type="Proteomes" id="UP001175271">
    <property type="component" value="Unassembled WGS sequence"/>
</dbReference>
<reference evidence="2" key="1">
    <citation type="submission" date="2023-06" db="EMBL/GenBank/DDBJ databases">
        <title>Genomic analysis of the entomopathogenic nematode Steinernema hermaphroditum.</title>
        <authorList>
            <person name="Schwarz E.M."/>
            <person name="Heppert J.K."/>
            <person name="Baniya A."/>
            <person name="Schwartz H.T."/>
            <person name="Tan C.-H."/>
            <person name="Antoshechkin I."/>
            <person name="Sternberg P.W."/>
            <person name="Goodrich-Blair H."/>
            <person name="Dillman A.R."/>
        </authorList>
    </citation>
    <scope>NUCLEOTIDE SEQUENCE</scope>
    <source>
        <strain evidence="2">PS9179</strain>
        <tissue evidence="2">Whole animal</tissue>
    </source>
</reference>
<feature type="transmembrane region" description="Helical" evidence="1">
    <location>
        <begin position="39"/>
        <end position="60"/>
    </location>
</feature>
<evidence type="ECO:0000313" key="2">
    <source>
        <dbReference type="EMBL" id="KAK0408403.1"/>
    </source>
</evidence>
<feature type="transmembrane region" description="Helical" evidence="1">
    <location>
        <begin position="12"/>
        <end position="32"/>
    </location>
</feature>
<evidence type="ECO:0000256" key="1">
    <source>
        <dbReference type="SAM" id="Phobius"/>
    </source>
</evidence>
<accession>A0AA39HPC3</accession>
<proteinExistence type="predicted"/>
<dbReference type="AlphaFoldDB" id="A0AA39HPC3"/>
<keyword evidence="1" id="KW-0472">Membrane</keyword>
<comment type="caution">
    <text evidence="2">The sequence shown here is derived from an EMBL/GenBank/DDBJ whole genome shotgun (WGS) entry which is preliminary data.</text>
</comment>
<feature type="transmembrane region" description="Helical" evidence="1">
    <location>
        <begin position="119"/>
        <end position="140"/>
    </location>
</feature>
<feature type="transmembrane region" description="Helical" evidence="1">
    <location>
        <begin position="209"/>
        <end position="231"/>
    </location>
</feature>
<protein>
    <submittedName>
        <fullName evidence="2">Uncharacterized protein</fullName>
    </submittedName>
</protein>
<keyword evidence="1" id="KW-0812">Transmembrane</keyword>
<keyword evidence="3" id="KW-1185">Reference proteome</keyword>
<feature type="transmembrane region" description="Helical" evidence="1">
    <location>
        <begin position="243"/>
        <end position="262"/>
    </location>
</feature>
<keyword evidence="1" id="KW-1133">Transmembrane helix</keyword>
<dbReference type="EMBL" id="JAUCMV010000003">
    <property type="protein sequence ID" value="KAK0408403.1"/>
    <property type="molecule type" value="Genomic_DNA"/>
</dbReference>
<gene>
    <name evidence="2" type="ORF">QR680_003934</name>
</gene>
<sequence length="309" mass="34799">MLDKTVFEASDASIRCLAILFGLVILVTLNRASALPKTFVGVQIGCAVAMMMYSAAALVLGSLHSALFSEQQRPLAFDNFLLNTSFFVDGLLYTILSCLETFLRLESHQFRMVSKYKTVTVCMLINIVLKASLATALIRLTPFDLGNIPRFVELAESVQLWVLIGYVVFVLSIATVVGVLFNYQIKQDSNSKGFVSNTEYGRLIESRQLFFFHVLPYALVLIAVFTIHLLLVHRLNDFEQSTTFTSLFYATCPILFTIIHGLGTRKLRCTFLTTLKFWKEYRETVTKVRPFHADRSEVAVSQLYAIGVL</sequence>
<organism evidence="2 3">
    <name type="scientific">Steinernema hermaphroditum</name>
    <dbReference type="NCBI Taxonomy" id="289476"/>
    <lineage>
        <taxon>Eukaryota</taxon>
        <taxon>Metazoa</taxon>
        <taxon>Ecdysozoa</taxon>
        <taxon>Nematoda</taxon>
        <taxon>Chromadorea</taxon>
        <taxon>Rhabditida</taxon>
        <taxon>Tylenchina</taxon>
        <taxon>Panagrolaimomorpha</taxon>
        <taxon>Strongyloidoidea</taxon>
        <taxon>Steinernematidae</taxon>
        <taxon>Steinernema</taxon>
    </lineage>
</organism>